<dbReference type="AlphaFoldDB" id="A0A3M6UCR0"/>
<protein>
    <submittedName>
        <fullName evidence="1">Uncharacterized protein</fullName>
    </submittedName>
</protein>
<accession>A0A3M6UCR0</accession>
<reference evidence="1 2" key="1">
    <citation type="journal article" date="2018" name="Sci. Rep.">
        <title>Comparative analysis of the Pocillopora damicornis genome highlights role of immune system in coral evolution.</title>
        <authorList>
            <person name="Cunning R."/>
            <person name="Bay R.A."/>
            <person name="Gillette P."/>
            <person name="Baker A.C."/>
            <person name="Traylor-Knowles N."/>
        </authorList>
    </citation>
    <scope>NUCLEOTIDE SEQUENCE [LARGE SCALE GENOMIC DNA]</scope>
    <source>
        <strain evidence="1">RSMAS</strain>
        <tissue evidence="1">Whole animal</tissue>
    </source>
</reference>
<comment type="caution">
    <text evidence="1">The sequence shown here is derived from an EMBL/GenBank/DDBJ whole genome shotgun (WGS) entry which is preliminary data.</text>
</comment>
<dbReference type="EMBL" id="RCHS01001791">
    <property type="protein sequence ID" value="RMX51415.1"/>
    <property type="molecule type" value="Genomic_DNA"/>
</dbReference>
<evidence type="ECO:0000313" key="2">
    <source>
        <dbReference type="Proteomes" id="UP000275408"/>
    </source>
</evidence>
<dbReference type="OrthoDB" id="5963802at2759"/>
<sequence length="353" mass="39399">MMNFKKLRNSLAEELAESTALYEEMSIPPQPNAPPNSRRIAVSMSFKRLKNTVKEELVGSKVVSEDIPIQLEAMASPVDMDFLATIAPPVVTQPQAFTDAMLDPVSRGLMTSLTTKHMSGATLQRTLRHNADQLQRTVQGQFVSLKGNMSYRDLLAGLIYEGESFQALNQFTFMNYTHVQFSDENFKHVSQRSGGICLLTNKRILFLSSQLAVGTSLIEWGDAKKLPGGYSIQTSCNDTTYYLPIPLRCLRSVEMRGETGVRGEITVHGNPPCCFGWCGLCGLTCCQDSNLMKQWDTKPVTRSQVQEMRVTLGVLMPPWERKMFLDVHIDPNVPLPVTRDFVALLQKNSPSLS</sequence>
<proteinExistence type="predicted"/>
<evidence type="ECO:0000313" key="1">
    <source>
        <dbReference type="EMBL" id="RMX51415.1"/>
    </source>
</evidence>
<dbReference type="Proteomes" id="UP000275408">
    <property type="component" value="Unassembled WGS sequence"/>
</dbReference>
<gene>
    <name evidence="1" type="ORF">pdam_00012641</name>
</gene>
<name>A0A3M6UCR0_POCDA</name>
<keyword evidence="2" id="KW-1185">Reference proteome</keyword>
<organism evidence="1 2">
    <name type="scientific">Pocillopora damicornis</name>
    <name type="common">Cauliflower coral</name>
    <name type="synonym">Millepora damicornis</name>
    <dbReference type="NCBI Taxonomy" id="46731"/>
    <lineage>
        <taxon>Eukaryota</taxon>
        <taxon>Metazoa</taxon>
        <taxon>Cnidaria</taxon>
        <taxon>Anthozoa</taxon>
        <taxon>Hexacorallia</taxon>
        <taxon>Scleractinia</taxon>
        <taxon>Astrocoeniina</taxon>
        <taxon>Pocilloporidae</taxon>
        <taxon>Pocillopora</taxon>
    </lineage>
</organism>